<comment type="caution">
    <text evidence="1">The sequence shown here is derived from an EMBL/GenBank/DDBJ whole genome shotgun (WGS) entry which is preliminary data.</text>
</comment>
<keyword evidence="2" id="KW-1185">Reference proteome</keyword>
<protein>
    <submittedName>
        <fullName evidence="1">Uncharacterized protein</fullName>
    </submittedName>
</protein>
<proteinExistence type="predicted"/>
<dbReference type="AlphaFoldDB" id="A0AA36FUM2"/>
<organism evidence="1 2">
    <name type="scientific">Mesorhabditis spiculigera</name>
    <dbReference type="NCBI Taxonomy" id="96644"/>
    <lineage>
        <taxon>Eukaryota</taxon>
        <taxon>Metazoa</taxon>
        <taxon>Ecdysozoa</taxon>
        <taxon>Nematoda</taxon>
        <taxon>Chromadorea</taxon>
        <taxon>Rhabditida</taxon>
        <taxon>Rhabditina</taxon>
        <taxon>Rhabditomorpha</taxon>
        <taxon>Rhabditoidea</taxon>
        <taxon>Rhabditidae</taxon>
        <taxon>Mesorhabditinae</taxon>
        <taxon>Mesorhabditis</taxon>
    </lineage>
</organism>
<feature type="non-terminal residue" evidence="1">
    <location>
        <position position="65"/>
    </location>
</feature>
<dbReference type="Proteomes" id="UP001177023">
    <property type="component" value="Unassembled WGS sequence"/>
</dbReference>
<gene>
    <name evidence="1" type="ORF">MSPICULIGERA_LOCUS6602</name>
</gene>
<name>A0AA36FUM2_9BILA</name>
<dbReference type="EMBL" id="CATQJA010001652">
    <property type="protein sequence ID" value="CAJ0568075.1"/>
    <property type="molecule type" value="Genomic_DNA"/>
</dbReference>
<evidence type="ECO:0000313" key="1">
    <source>
        <dbReference type="EMBL" id="CAJ0568075.1"/>
    </source>
</evidence>
<accession>A0AA36FUM2</accession>
<evidence type="ECO:0000313" key="2">
    <source>
        <dbReference type="Proteomes" id="UP001177023"/>
    </source>
</evidence>
<sequence length="65" mass="7051">MSSPLSRVVDAHAAGNALCHVSIIIEAQQRSVPDQRQRQSGSTFGGRAFFAATPRWNATRWALLG</sequence>
<reference evidence="1" key="1">
    <citation type="submission" date="2023-06" db="EMBL/GenBank/DDBJ databases">
        <authorList>
            <person name="Delattre M."/>
        </authorList>
    </citation>
    <scope>NUCLEOTIDE SEQUENCE</scope>
    <source>
        <strain evidence="1">AF72</strain>
    </source>
</reference>